<dbReference type="PANTHER" id="PTHR40763">
    <property type="entry name" value="MEMBRANE PROTEIN-RELATED"/>
    <property type="match status" value="1"/>
</dbReference>
<evidence type="ECO:0000313" key="4">
    <source>
        <dbReference type="Proteomes" id="UP001370100"/>
    </source>
</evidence>
<dbReference type="RefSeq" id="WP_337712449.1">
    <property type="nucleotide sequence ID" value="NZ_JBBEGL010000002.1"/>
</dbReference>
<keyword evidence="4" id="KW-1185">Reference proteome</keyword>
<evidence type="ECO:0000259" key="2">
    <source>
        <dbReference type="Pfam" id="PF08044"/>
    </source>
</evidence>
<proteinExistence type="predicted"/>
<dbReference type="PANTHER" id="PTHR40763:SF4">
    <property type="entry name" value="DUF1707 DOMAIN-CONTAINING PROTEIN"/>
    <property type="match status" value="1"/>
</dbReference>
<dbReference type="Pfam" id="PF08044">
    <property type="entry name" value="DUF1707"/>
    <property type="match status" value="1"/>
</dbReference>
<feature type="region of interest" description="Disordered" evidence="1">
    <location>
        <begin position="1"/>
        <end position="32"/>
    </location>
</feature>
<feature type="region of interest" description="Disordered" evidence="1">
    <location>
        <begin position="71"/>
        <end position="102"/>
    </location>
</feature>
<protein>
    <submittedName>
        <fullName evidence="3">DUF1707 domain-containing protein</fullName>
    </submittedName>
</protein>
<comment type="caution">
    <text evidence="3">The sequence shown here is derived from an EMBL/GenBank/DDBJ whole genome shotgun (WGS) entry which is preliminary data.</text>
</comment>
<evidence type="ECO:0000313" key="3">
    <source>
        <dbReference type="EMBL" id="MEJ2885957.1"/>
    </source>
</evidence>
<accession>A0ABU8N0R3</accession>
<evidence type="ECO:0000256" key="1">
    <source>
        <dbReference type="SAM" id="MobiDB-lite"/>
    </source>
</evidence>
<name>A0ABU8N0R3_9PSEU</name>
<dbReference type="Proteomes" id="UP001370100">
    <property type="component" value="Unassembled WGS sequence"/>
</dbReference>
<gene>
    <name evidence="3" type="ORF">WCD41_05810</name>
</gene>
<reference evidence="3 4" key="1">
    <citation type="submission" date="2024-03" db="EMBL/GenBank/DDBJ databases">
        <title>Actinomycetospora sp. OC33-EN06, a novel actinomycete isolated from wild orchid (Aerides multiflora).</title>
        <authorList>
            <person name="Suriyachadkun C."/>
        </authorList>
    </citation>
    <scope>NUCLEOTIDE SEQUENCE [LARGE SCALE GENOMIC DNA]</scope>
    <source>
        <strain evidence="3 4">OC33-EN06</strain>
    </source>
</reference>
<organism evidence="3 4">
    <name type="scientific">Actinomycetospora aeridis</name>
    <dbReference type="NCBI Taxonomy" id="3129231"/>
    <lineage>
        <taxon>Bacteria</taxon>
        <taxon>Bacillati</taxon>
        <taxon>Actinomycetota</taxon>
        <taxon>Actinomycetes</taxon>
        <taxon>Pseudonocardiales</taxon>
        <taxon>Pseudonocardiaceae</taxon>
        <taxon>Actinomycetospora</taxon>
    </lineage>
</organism>
<dbReference type="InterPro" id="IPR012551">
    <property type="entry name" value="DUF1707_SHOCT-like"/>
</dbReference>
<dbReference type="EMBL" id="JBBEGL010000002">
    <property type="protein sequence ID" value="MEJ2885957.1"/>
    <property type="molecule type" value="Genomic_DNA"/>
</dbReference>
<sequence length="254" mass="26751">MSEPAQDAPEPERRPAVPPEPPPMRASDAEREQVAEIVRRAVSDGRLTIVEGDERLRDVYAATFRRDLEPVTADLEPLPGSPGPSSSPGSSGSPARRPLGHLERPSSTFSVAVLSGVQKRGEWTPGHAHRVIAFWGGAELAFRDARLDDAGLTIDAIAIMGGVNLDLRGIPAGVEVTIRAVAIMGGIDVTVDPDTTVVEEGFGFMGAFEDGSGPARSTDGPRVRVTGLALMGGVSVNRKKLELPGPDDRPAIEG</sequence>
<feature type="compositionally biased region" description="Low complexity" evidence="1">
    <location>
        <begin position="83"/>
        <end position="94"/>
    </location>
</feature>
<feature type="domain" description="DUF1707" evidence="2">
    <location>
        <begin position="24"/>
        <end position="75"/>
    </location>
</feature>